<protein>
    <submittedName>
        <fullName evidence="2">Uncharacterized protein</fullName>
    </submittedName>
</protein>
<evidence type="ECO:0000256" key="1">
    <source>
        <dbReference type="SAM" id="MobiDB-lite"/>
    </source>
</evidence>
<dbReference type="GO" id="GO:0031012">
    <property type="term" value="C:extracellular matrix"/>
    <property type="evidence" value="ECO:0007669"/>
    <property type="project" value="TreeGrafter"/>
</dbReference>
<dbReference type="AlphaFoldDB" id="A0A093CY21"/>
<keyword evidence="3" id="KW-1185">Reference proteome</keyword>
<name>A0A093CY21_9AVES</name>
<evidence type="ECO:0000313" key="2">
    <source>
        <dbReference type="EMBL" id="KFV17142.1"/>
    </source>
</evidence>
<dbReference type="PANTHER" id="PTHR33395">
    <property type="entry name" value="TRANSCRIPTASE, PUTATIVE-RELATED-RELATED"/>
    <property type="match status" value="1"/>
</dbReference>
<feature type="region of interest" description="Disordered" evidence="1">
    <location>
        <begin position="135"/>
        <end position="154"/>
    </location>
</feature>
<gene>
    <name evidence="2" type="ORF">N339_01295</name>
</gene>
<feature type="non-terminal residue" evidence="2">
    <location>
        <position position="182"/>
    </location>
</feature>
<proteinExistence type="predicted"/>
<dbReference type="GO" id="GO:0007508">
    <property type="term" value="P:larval heart development"/>
    <property type="evidence" value="ECO:0007669"/>
    <property type="project" value="TreeGrafter"/>
</dbReference>
<dbReference type="Proteomes" id="UP000053149">
    <property type="component" value="Unassembled WGS sequence"/>
</dbReference>
<reference evidence="2 3" key="1">
    <citation type="submission" date="2014-04" db="EMBL/GenBank/DDBJ databases">
        <title>Genome evolution of avian class.</title>
        <authorList>
            <person name="Zhang G."/>
            <person name="Li C."/>
        </authorList>
    </citation>
    <scope>NUCLEOTIDE SEQUENCE [LARGE SCALE GENOMIC DNA]</scope>
    <source>
        <strain evidence="2">BGI_N339</strain>
    </source>
</reference>
<feature type="compositionally biased region" description="Basic and acidic residues" evidence="1">
    <location>
        <begin position="137"/>
        <end position="154"/>
    </location>
</feature>
<organism evidence="2 3">
    <name type="scientific">Pterocles gutturalis</name>
    <name type="common">yellow-throated sandgrouse</name>
    <dbReference type="NCBI Taxonomy" id="240206"/>
    <lineage>
        <taxon>Eukaryota</taxon>
        <taxon>Metazoa</taxon>
        <taxon>Chordata</taxon>
        <taxon>Craniata</taxon>
        <taxon>Vertebrata</taxon>
        <taxon>Euteleostomi</taxon>
        <taxon>Archelosauria</taxon>
        <taxon>Archosauria</taxon>
        <taxon>Dinosauria</taxon>
        <taxon>Saurischia</taxon>
        <taxon>Theropoda</taxon>
        <taxon>Coelurosauria</taxon>
        <taxon>Aves</taxon>
        <taxon>Neognathae</taxon>
        <taxon>Neoaves</taxon>
        <taxon>Columbimorphae</taxon>
        <taxon>Pterocliformes</taxon>
        <taxon>Pteroclidae</taxon>
        <taxon>Pterocles</taxon>
    </lineage>
</organism>
<sequence length="182" mass="21267">TLDFRRVDFGILRDLLGRGPWDKAQEGRGAQERWLKFKDHFLHAQGRCIPTKRKAGKNARKPAWMNKELLSKLRQKKEAYRGWKQRQVAWGQYRNTVREARDQVRKAKAQTELNIAKDVKGNRKNFNRYVSNKRRTRENVGPHRKKEGDLVTQDTEKAEGLNEFFTSVFTGKSSSHTAEVAE</sequence>
<evidence type="ECO:0000313" key="3">
    <source>
        <dbReference type="Proteomes" id="UP000053149"/>
    </source>
</evidence>
<feature type="non-terminal residue" evidence="2">
    <location>
        <position position="1"/>
    </location>
</feature>
<dbReference type="PANTHER" id="PTHR33395:SF22">
    <property type="entry name" value="REVERSE TRANSCRIPTASE DOMAIN-CONTAINING PROTEIN"/>
    <property type="match status" value="1"/>
</dbReference>
<dbReference type="EMBL" id="KL249725">
    <property type="protein sequence ID" value="KFV17142.1"/>
    <property type="molecule type" value="Genomic_DNA"/>
</dbReference>
<accession>A0A093CY21</accession>
<dbReference type="GO" id="GO:0061343">
    <property type="term" value="P:cell adhesion involved in heart morphogenesis"/>
    <property type="evidence" value="ECO:0007669"/>
    <property type="project" value="TreeGrafter"/>
</dbReference>